<evidence type="ECO:0000313" key="16">
    <source>
        <dbReference type="Proteomes" id="UP000228535"/>
    </source>
</evidence>
<evidence type="ECO:0000256" key="2">
    <source>
        <dbReference type="ARBA" id="ARBA00022448"/>
    </source>
</evidence>
<keyword evidence="3 10" id="KW-1134">Transmembrane beta strand</keyword>
<evidence type="ECO:0000256" key="5">
    <source>
        <dbReference type="ARBA" id="ARBA00022729"/>
    </source>
</evidence>
<dbReference type="SUPFAM" id="SSF56935">
    <property type="entry name" value="Porins"/>
    <property type="match status" value="1"/>
</dbReference>
<keyword evidence="4 10" id="KW-0812">Transmembrane</keyword>
<evidence type="ECO:0000256" key="1">
    <source>
        <dbReference type="ARBA" id="ARBA00004571"/>
    </source>
</evidence>
<sequence length="653" mass="72393">MIGFYRLRWLSPPLLLALAASLAGPGRGYAQQLSPDSVQQIQRVQQLPAVRIQAGLPSRFAVGSRTLTLDSVALAQYRSGTVADVLAARTPLYIKNYGPGQLSSISIRGTSARHTAVLWNGLNISLPSLGESDFALLPTSGATQVQVQHGPASALYGSSAIGGTVLLSSPPQWNAGPRTSFQTEQGSFGQQANSLEGGFSNARVAVRTSASQRSAQNDFPYSVREASGMVQHRQENAAYRQWSLAQDVQLRTGQHSEWQAAAWLTDADRQIQPSTGSANTHARQRDQSRRLLAGYHHVAARHESGLRVAWFEDVLNYRSDDVASNSRVQTTQAQAEHTFTFRPNANLRLGAEAQHFSGHVDGYQQAIDENRYAGFALLRYDPRPALHLTANLRQAVLPGRRAPLTPTLGAEWQFWQTPAQTLSLKANASRSYRAPTLNERFWPTGNPNLTPEAGLGYEGGLTHEWKPTADLTWQSELTGYHQLVDDWVQWLPDRLGRYTPKNLRQVRAQGVEVGSHLRWEHQRYQLRAGAEYAYTQSRKVRGYNDDPDPVNQQLAYVPLHAAAFSTDHRWRRWVASTVLTYTGPRFIDATGSNKLPGYTLLNATLGHTLRVGPAWSATVLVQGFNLTNLVYQSYEYRAMPLRSGSVSVRVNWH</sequence>
<dbReference type="PANTHER" id="PTHR30069:SF29">
    <property type="entry name" value="HEMOGLOBIN AND HEMOGLOBIN-HAPTOGLOBIN-BINDING PROTEIN 1-RELATED"/>
    <property type="match status" value="1"/>
</dbReference>
<accession>A0A2M9B9K6</accession>
<feature type="chain" id="PRO_5014773599" evidence="12">
    <location>
        <begin position="31"/>
        <end position="653"/>
    </location>
</feature>
<keyword evidence="8 15" id="KW-0675">Receptor</keyword>
<evidence type="ECO:0000256" key="6">
    <source>
        <dbReference type="ARBA" id="ARBA00023077"/>
    </source>
</evidence>
<dbReference type="EMBL" id="PGFA01000002">
    <property type="protein sequence ID" value="PJJ54625.1"/>
    <property type="molecule type" value="Genomic_DNA"/>
</dbReference>
<feature type="domain" description="TonB-dependent receptor plug" evidence="14">
    <location>
        <begin position="70"/>
        <end position="164"/>
    </location>
</feature>
<keyword evidence="5 12" id="KW-0732">Signal</keyword>
<dbReference type="InterPro" id="IPR000531">
    <property type="entry name" value="Beta-barrel_TonB"/>
</dbReference>
<dbReference type="InterPro" id="IPR037066">
    <property type="entry name" value="Plug_dom_sf"/>
</dbReference>
<feature type="signal peptide" evidence="12">
    <location>
        <begin position="1"/>
        <end position="30"/>
    </location>
</feature>
<proteinExistence type="inferred from homology"/>
<evidence type="ECO:0000313" key="15">
    <source>
        <dbReference type="EMBL" id="PJJ54625.1"/>
    </source>
</evidence>
<evidence type="ECO:0000256" key="10">
    <source>
        <dbReference type="PROSITE-ProRule" id="PRU01360"/>
    </source>
</evidence>
<name>A0A2M9B9K6_9BACT</name>
<dbReference type="Pfam" id="PF07715">
    <property type="entry name" value="Plug"/>
    <property type="match status" value="1"/>
</dbReference>
<evidence type="ECO:0000259" key="13">
    <source>
        <dbReference type="Pfam" id="PF00593"/>
    </source>
</evidence>
<keyword evidence="6 11" id="KW-0798">TonB box</keyword>
<evidence type="ECO:0000256" key="9">
    <source>
        <dbReference type="ARBA" id="ARBA00023237"/>
    </source>
</evidence>
<keyword evidence="9 10" id="KW-0998">Cell outer membrane</keyword>
<evidence type="ECO:0000256" key="3">
    <source>
        <dbReference type="ARBA" id="ARBA00022452"/>
    </source>
</evidence>
<dbReference type="InterPro" id="IPR039426">
    <property type="entry name" value="TonB-dep_rcpt-like"/>
</dbReference>
<dbReference type="GO" id="GO:0044718">
    <property type="term" value="P:siderophore transmembrane transport"/>
    <property type="evidence" value="ECO:0007669"/>
    <property type="project" value="TreeGrafter"/>
</dbReference>
<comment type="caution">
    <text evidence="15">The sequence shown here is derived from an EMBL/GenBank/DDBJ whole genome shotgun (WGS) entry which is preliminary data.</text>
</comment>
<dbReference type="Proteomes" id="UP000228535">
    <property type="component" value="Unassembled WGS sequence"/>
</dbReference>
<evidence type="ECO:0000256" key="11">
    <source>
        <dbReference type="RuleBase" id="RU003357"/>
    </source>
</evidence>
<feature type="domain" description="TonB-dependent receptor-like beta-barrel" evidence="13">
    <location>
        <begin position="232"/>
        <end position="626"/>
    </location>
</feature>
<keyword evidence="16" id="KW-1185">Reference proteome</keyword>
<protein>
    <submittedName>
        <fullName evidence="15">Iron complex outermembrane receptor protein</fullName>
    </submittedName>
</protein>
<evidence type="ECO:0000259" key="14">
    <source>
        <dbReference type="Pfam" id="PF07715"/>
    </source>
</evidence>
<evidence type="ECO:0000256" key="4">
    <source>
        <dbReference type="ARBA" id="ARBA00022692"/>
    </source>
</evidence>
<dbReference type="Gene3D" id="2.170.130.10">
    <property type="entry name" value="TonB-dependent receptor, plug domain"/>
    <property type="match status" value="1"/>
</dbReference>
<keyword evidence="7 10" id="KW-0472">Membrane</keyword>
<dbReference type="Gene3D" id="2.40.170.20">
    <property type="entry name" value="TonB-dependent receptor, beta-barrel domain"/>
    <property type="match status" value="1"/>
</dbReference>
<dbReference type="GO" id="GO:0009279">
    <property type="term" value="C:cell outer membrane"/>
    <property type="evidence" value="ECO:0007669"/>
    <property type="project" value="UniProtKB-SubCell"/>
</dbReference>
<dbReference type="InterPro" id="IPR012910">
    <property type="entry name" value="Plug_dom"/>
</dbReference>
<gene>
    <name evidence="15" type="ORF">CLV45_2967</name>
</gene>
<dbReference type="GO" id="GO:0015344">
    <property type="term" value="F:siderophore uptake transmembrane transporter activity"/>
    <property type="evidence" value="ECO:0007669"/>
    <property type="project" value="TreeGrafter"/>
</dbReference>
<evidence type="ECO:0000256" key="7">
    <source>
        <dbReference type="ARBA" id="ARBA00023136"/>
    </source>
</evidence>
<dbReference type="AlphaFoldDB" id="A0A2M9B9K6"/>
<reference evidence="15 16" key="1">
    <citation type="submission" date="2017-11" db="EMBL/GenBank/DDBJ databases">
        <title>Genomic Encyclopedia of Archaeal and Bacterial Type Strains, Phase II (KMG-II): From Individual Species to Whole Genera.</title>
        <authorList>
            <person name="Goeker M."/>
        </authorList>
    </citation>
    <scope>NUCLEOTIDE SEQUENCE [LARGE SCALE GENOMIC DNA]</scope>
    <source>
        <strain evidence="15 16">DSM 11115</strain>
    </source>
</reference>
<dbReference type="Pfam" id="PF00593">
    <property type="entry name" value="TonB_dep_Rec_b-barrel"/>
    <property type="match status" value="1"/>
</dbReference>
<evidence type="ECO:0000256" key="8">
    <source>
        <dbReference type="ARBA" id="ARBA00023170"/>
    </source>
</evidence>
<dbReference type="PANTHER" id="PTHR30069">
    <property type="entry name" value="TONB-DEPENDENT OUTER MEMBRANE RECEPTOR"/>
    <property type="match status" value="1"/>
</dbReference>
<comment type="similarity">
    <text evidence="10 11">Belongs to the TonB-dependent receptor family.</text>
</comment>
<dbReference type="InterPro" id="IPR036942">
    <property type="entry name" value="Beta-barrel_TonB_sf"/>
</dbReference>
<evidence type="ECO:0000256" key="12">
    <source>
        <dbReference type="SAM" id="SignalP"/>
    </source>
</evidence>
<dbReference type="PROSITE" id="PS52016">
    <property type="entry name" value="TONB_DEPENDENT_REC_3"/>
    <property type="match status" value="1"/>
</dbReference>
<keyword evidence="2 10" id="KW-0813">Transport</keyword>
<organism evidence="15 16">
    <name type="scientific">Hymenobacter chitinivorans DSM 11115</name>
    <dbReference type="NCBI Taxonomy" id="1121954"/>
    <lineage>
        <taxon>Bacteria</taxon>
        <taxon>Pseudomonadati</taxon>
        <taxon>Bacteroidota</taxon>
        <taxon>Cytophagia</taxon>
        <taxon>Cytophagales</taxon>
        <taxon>Hymenobacteraceae</taxon>
        <taxon>Hymenobacter</taxon>
    </lineage>
</organism>
<comment type="subcellular location">
    <subcellularLocation>
        <location evidence="1 10">Cell outer membrane</location>
        <topology evidence="1 10">Multi-pass membrane protein</topology>
    </subcellularLocation>
</comment>